<dbReference type="Pfam" id="PF13663">
    <property type="entry name" value="DUF4148"/>
    <property type="match status" value="1"/>
</dbReference>
<dbReference type="InterPro" id="IPR025421">
    <property type="entry name" value="DUF4148"/>
</dbReference>
<evidence type="ECO:0000313" key="4">
    <source>
        <dbReference type="Proteomes" id="UP000236649"/>
    </source>
</evidence>
<organism evidence="3 4">
    <name type="scientific">Paraburkholderia hospita</name>
    <dbReference type="NCBI Taxonomy" id="169430"/>
    <lineage>
        <taxon>Bacteria</taxon>
        <taxon>Pseudomonadati</taxon>
        <taxon>Pseudomonadota</taxon>
        <taxon>Betaproteobacteria</taxon>
        <taxon>Burkholderiales</taxon>
        <taxon>Burkholderiaceae</taxon>
        <taxon>Paraburkholderia</taxon>
    </lineage>
</organism>
<keyword evidence="2" id="KW-0732">Signal</keyword>
<name>A0AAN1JMJ4_9BURK</name>
<evidence type="ECO:0000313" key="3">
    <source>
        <dbReference type="EMBL" id="AUT76606.1"/>
    </source>
</evidence>
<dbReference type="AlphaFoldDB" id="A0AAN1JMJ4"/>
<sequence length="112" mass="11773">MKSTIFALAAATLLAVPVAAYSQTQQGPTRAQVRAELQQLEQAGYNSAKGEDPRYPADVQAAEGRIARQRGMTEYSDGYGGTTAGSRSAGSRAAAQPASDERMHQLYGNGGH</sequence>
<dbReference type="GeneID" id="55536672"/>
<evidence type="ECO:0000256" key="1">
    <source>
        <dbReference type="SAM" id="MobiDB-lite"/>
    </source>
</evidence>
<protein>
    <submittedName>
        <fullName evidence="3">DUF4148 domain-containing protein</fullName>
    </submittedName>
</protein>
<dbReference type="RefSeq" id="WP_090839204.1">
    <property type="nucleotide sequence ID" value="NZ_CADFGJ010000088.1"/>
</dbReference>
<proteinExistence type="predicted"/>
<accession>A0AAN1JMJ4</accession>
<feature type="chain" id="PRO_5042911773" evidence="2">
    <location>
        <begin position="23"/>
        <end position="112"/>
    </location>
</feature>
<reference evidence="3 4" key="1">
    <citation type="submission" date="2018-01" db="EMBL/GenBank/DDBJ databases">
        <title>Species boundaries and ecological features among Paraburkholderia terrae DSMZ17804T, P. hospita DSMZ17164T and P. caribensis DSMZ13236T.</title>
        <authorList>
            <person name="Pratama A.A."/>
        </authorList>
    </citation>
    <scope>NUCLEOTIDE SEQUENCE [LARGE SCALE GENOMIC DNA]</scope>
    <source>
        <strain evidence="3 4">DSM 17164</strain>
    </source>
</reference>
<feature type="region of interest" description="Disordered" evidence="1">
    <location>
        <begin position="69"/>
        <end position="112"/>
    </location>
</feature>
<dbReference type="EMBL" id="CP026109">
    <property type="protein sequence ID" value="AUT76606.1"/>
    <property type="molecule type" value="Genomic_DNA"/>
</dbReference>
<evidence type="ECO:0000256" key="2">
    <source>
        <dbReference type="SAM" id="SignalP"/>
    </source>
</evidence>
<dbReference type="KEGG" id="phs:C2L64_51700"/>
<dbReference type="Proteomes" id="UP000236649">
    <property type="component" value="Chromosome 5"/>
</dbReference>
<gene>
    <name evidence="3" type="ORF">C2L64_51700</name>
</gene>
<feature type="compositionally biased region" description="Low complexity" evidence="1">
    <location>
        <begin position="84"/>
        <end position="95"/>
    </location>
</feature>
<feature type="signal peptide" evidence="2">
    <location>
        <begin position="1"/>
        <end position="22"/>
    </location>
</feature>